<sequence>MKVRYPSASTGDWSNRQWVGQEGVSNPRDSGVALVGRPVHRRADPAPVSGCGVKAQFRTKLLLNLDFKLQAPHPENKRAVC</sequence>
<accession>A0A401S8M6</accession>
<name>A0A401S8M6_CHIPU</name>
<comment type="caution">
    <text evidence="2">The sequence shown here is derived from an EMBL/GenBank/DDBJ whole genome shotgun (WGS) entry which is preliminary data.</text>
</comment>
<keyword evidence="3" id="KW-1185">Reference proteome</keyword>
<gene>
    <name evidence="2" type="ORF">chiPu_0005161</name>
</gene>
<dbReference type="AlphaFoldDB" id="A0A401S8M6"/>
<dbReference type="EMBL" id="BEZZ01000136">
    <property type="protein sequence ID" value="GCC26742.1"/>
    <property type="molecule type" value="Genomic_DNA"/>
</dbReference>
<dbReference type="Proteomes" id="UP000287033">
    <property type="component" value="Unassembled WGS sequence"/>
</dbReference>
<evidence type="ECO:0000313" key="2">
    <source>
        <dbReference type="EMBL" id="GCC26742.1"/>
    </source>
</evidence>
<protein>
    <submittedName>
        <fullName evidence="2">Uncharacterized protein</fullName>
    </submittedName>
</protein>
<organism evidence="2 3">
    <name type="scientific">Chiloscyllium punctatum</name>
    <name type="common">Brownbanded bambooshark</name>
    <name type="synonym">Hemiscyllium punctatum</name>
    <dbReference type="NCBI Taxonomy" id="137246"/>
    <lineage>
        <taxon>Eukaryota</taxon>
        <taxon>Metazoa</taxon>
        <taxon>Chordata</taxon>
        <taxon>Craniata</taxon>
        <taxon>Vertebrata</taxon>
        <taxon>Chondrichthyes</taxon>
        <taxon>Elasmobranchii</taxon>
        <taxon>Galeomorphii</taxon>
        <taxon>Galeoidea</taxon>
        <taxon>Orectolobiformes</taxon>
        <taxon>Hemiscylliidae</taxon>
        <taxon>Chiloscyllium</taxon>
    </lineage>
</organism>
<feature type="compositionally biased region" description="Polar residues" evidence="1">
    <location>
        <begin position="7"/>
        <end position="28"/>
    </location>
</feature>
<evidence type="ECO:0000313" key="3">
    <source>
        <dbReference type="Proteomes" id="UP000287033"/>
    </source>
</evidence>
<proteinExistence type="predicted"/>
<feature type="region of interest" description="Disordered" evidence="1">
    <location>
        <begin position="1"/>
        <end position="32"/>
    </location>
</feature>
<reference evidence="2 3" key="1">
    <citation type="journal article" date="2018" name="Nat. Ecol. Evol.">
        <title>Shark genomes provide insights into elasmobranch evolution and the origin of vertebrates.</title>
        <authorList>
            <person name="Hara Y"/>
            <person name="Yamaguchi K"/>
            <person name="Onimaru K"/>
            <person name="Kadota M"/>
            <person name="Koyanagi M"/>
            <person name="Keeley SD"/>
            <person name="Tatsumi K"/>
            <person name="Tanaka K"/>
            <person name="Motone F"/>
            <person name="Kageyama Y"/>
            <person name="Nozu R"/>
            <person name="Adachi N"/>
            <person name="Nishimura O"/>
            <person name="Nakagawa R"/>
            <person name="Tanegashima C"/>
            <person name="Kiyatake I"/>
            <person name="Matsumoto R"/>
            <person name="Murakumo K"/>
            <person name="Nishida K"/>
            <person name="Terakita A"/>
            <person name="Kuratani S"/>
            <person name="Sato K"/>
            <person name="Hyodo S Kuraku.S."/>
        </authorList>
    </citation>
    <scope>NUCLEOTIDE SEQUENCE [LARGE SCALE GENOMIC DNA]</scope>
</reference>
<evidence type="ECO:0000256" key="1">
    <source>
        <dbReference type="SAM" id="MobiDB-lite"/>
    </source>
</evidence>